<reference evidence="1 2" key="1">
    <citation type="submission" date="2023-01" db="EMBL/GenBank/DDBJ databases">
        <title>Analysis of 21 Apiospora genomes using comparative genomics revels a genus with tremendous synthesis potential of carbohydrate active enzymes and secondary metabolites.</title>
        <authorList>
            <person name="Sorensen T."/>
        </authorList>
    </citation>
    <scope>NUCLEOTIDE SEQUENCE [LARGE SCALE GENOMIC DNA]</scope>
    <source>
        <strain evidence="1 2">CBS 135458</strain>
    </source>
</reference>
<dbReference type="PANTHER" id="PTHR24148">
    <property type="entry name" value="ANKYRIN REPEAT DOMAIN-CONTAINING PROTEIN 39 HOMOLOG-RELATED"/>
    <property type="match status" value="1"/>
</dbReference>
<keyword evidence="2" id="KW-1185">Reference proteome</keyword>
<dbReference type="EMBL" id="JAQQWL010000003">
    <property type="protein sequence ID" value="KAK8079011.1"/>
    <property type="molecule type" value="Genomic_DNA"/>
</dbReference>
<gene>
    <name evidence="1" type="ORF">PG994_002818</name>
</gene>
<accession>A0ABR1W906</accession>
<dbReference type="InterPro" id="IPR052895">
    <property type="entry name" value="HetReg/Transcr_Mod"/>
</dbReference>
<dbReference type="Proteomes" id="UP001480595">
    <property type="component" value="Unassembled WGS sequence"/>
</dbReference>
<dbReference type="GeneID" id="92087290"/>
<comment type="caution">
    <text evidence="1">The sequence shown here is derived from an EMBL/GenBank/DDBJ whole genome shotgun (WGS) entry which is preliminary data.</text>
</comment>
<organism evidence="1 2">
    <name type="scientific">Apiospora phragmitis</name>
    <dbReference type="NCBI Taxonomy" id="2905665"/>
    <lineage>
        <taxon>Eukaryota</taxon>
        <taxon>Fungi</taxon>
        <taxon>Dikarya</taxon>
        <taxon>Ascomycota</taxon>
        <taxon>Pezizomycotina</taxon>
        <taxon>Sordariomycetes</taxon>
        <taxon>Xylariomycetidae</taxon>
        <taxon>Amphisphaeriales</taxon>
        <taxon>Apiosporaceae</taxon>
        <taxon>Apiospora</taxon>
    </lineage>
</organism>
<evidence type="ECO:0000313" key="1">
    <source>
        <dbReference type="EMBL" id="KAK8079011.1"/>
    </source>
</evidence>
<sequence>MEKVRQGPVEQVSRDLISTLLATSAARCTDLRDKIYAILNLVTEDDPLRCGRPLRIEVDYEAEAGKVYQRLAASCIATGDLHVLSCVSQHRCSASNHMENIPSWVPDWTAVDNDTPFILLNLSMAFPASDRLYSQHPLEVTDEGVLLLPCVTVDWVQGVVPTTAFTKTPLFKPWSPGDYESLQRTLQWLRASQDLVQAHTNESRNEVPIYEALCMAITASLTGNCQPVTTERYDQCFQQYRDFLEATSENFFRGQPPQENQAELPLDIMRSDDLVSSRCTSTSATITTTTSELLAAIEASIYMWSSKRLLWVTQLGRVVLVPKKTQEGDEIMLATG</sequence>
<dbReference type="PANTHER" id="PTHR24148:SF64">
    <property type="entry name" value="HETEROKARYON INCOMPATIBILITY DOMAIN-CONTAINING PROTEIN"/>
    <property type="match status" value="1"/>
</dbReference>
<dbReference type="RefSeq" id="XP_066720082.1">
    <property type="nucleotide sequence ID" value="XM_066854227.1"/>
</dbReference>
<evidence type="ECO:0000313" key="2">
    <source>
        <dbReference type="Proteomes" id="UP001480595"/>
    </source>
</evidence>
<protein>
    <submittedName>
        <fullName evidence="1">Uncharacterized protein</fullName>
    </submittedName>
</protein>
<name>A0ABR1W906_9PEZI</name>
<proteinExistence type="predicted"/>